<protein>
    <submittedName>
        <fullName evidence="2">DUF4383 domain-containing protein</fullName>
    </submittedName>
</protein>
<dbReference type="Proteomes" id="UP001237823">
    <property type="component" value="Unassembled WGS sequence"/>
</dbReference>
<sequence>MTSNAATRTTGYGSTLTQKGALLFGVVFLIVGIAGFIPGLTMDMGTMSFAGNGSMAMLLGLFQVSALHNIVHLLFGIVGLLAARTAGGSRSYLLIGGIIYAVLFVFGLFVANMAGAANFVPLNSADNVLHAFLAVAMIVLGLVLPRAGRTAR</sequence>
<feature type="transmembrane region" description="Helical" evidence="1">
    <location>
        <begin position="128"/>
        <end position="147"/>
    </location>
</feature>
<keyword evidence="3" id="KW-1185">Reference proteome</keyword>
<gene>
    <name evidence="2" type="ORF">QUG92_15215</name>
</gene>
<feature type="transmembrane region" description="Helical" evidence="1">
    <location>
        <begin position="21"/>
        <end position="40"/>
    </location>
</feature>
<keyword evidence="1" id="KW-1133">Transmembrane helix</keyword>
<keyword evidence="1" id="KW-0812">Transmembrane</keyword>
<keyword evidence="1" id="KW-0472">Membrane</keyword>
<dbReference type="Pfam" id="PF14325">
    <property type="entry name" value="DUF4383"/>
    <property type="match status" value="1"/>
</dbReference>
<name>A0ABT7TA74_9MICO</name>
<comment type="caution">
    <text evidence="2">The sequence shown here is derived from an EMBL/GenBank/DDBJ whole genome shotgun (WGS) entry which is preliminary data.</text>
</comment>
<feature type="transmembrane region" description="Helical" evidence="1">
    <location>
        <begin position="93"/>
        <end position="116"/>
    </location>
</feature>
<feature type="transmembrane region" description="Helical" evidence="1">
    <location>
        <begin position="60"/>
        <end position="81"/>
    </location>
</feature>
<evidence type="ECO:0000256" key="1">
    <source>
        <dbReference type="SAM" id="Phobius"/>
    </source>
</evidence>
<reference evidence="2 3" key="1">
    <citation type="submission" date="2023-06" db="EMBL/GenBank/DDBJ databases">
        <authorList>
            <person name="Feng G."/>
            <person name="Li J."/>
            <person name="Zhu H."/>
        </authorList>
    </citation>
    <scope>NUCLEOTIDE SEQUENCE [LARGE SCALE GENOMIC DNA]</scope>
    <source>
        <strain evidence="2 3">RHCKG23</strain>
    </source>
</reference>
<evidence type="ECO:0000313" key="3">
    <source>
        <dbReference type="Proteomes" id="UP001237823"/>
    </source>
</evidence>
<evidence type="ECO:0000313" key="2">
    <source>
        <dbReference type="EMBL" id="MDM7886458.1"/>
    </source>
</evidence>
<dbReference type="EMBL" id="JAUCML010000012">
    <property type="protein sequence ID" value="MDM7886458.1"/>
    <property type="molecule type" value="Genomic_DNA"/>
</dbReference>
<proteinExistence type="predicted"/>
<dbReference type="RefSeq" id="WP_182046223.1">
    <property type="nucleotide sequence ID" value="NZ_JAUCML010000012.1"/>
</dbReference>
<organism evidence="2 3">
    <name type="scientific">Curtobacterium citri</name>
    <dbReference type="NCBI Taxonomy" id="3055139"/>
    <lineage>
        <taxon>Bacteria</taxon>
        <taxon>Bacillati</taxon>
        <taxon>Actinomycetota</taxon>
        <taxon>Actinomycetes</taxon>
        <taxon>Micrococcales</taxon>
        <taxon>Microbacteriaceae</taxon>
        <taxon>Curtobacterium</taxon>
    </lineage>
</organism>
<accession>A0ABT7TA74</accession>